<dbReference type="InterPro" id="IPR029069">
    <property type="entry name" value="HotDog_dom_sf"/>
</dbReference>
<organism evidence="1 2">
    <name type="scientific">Vibrio mangrovi</name>
    <dbReference type="NCBI Taxonomy" id="474394"/>
    <lineage>
        <taxon>Bacteria</taxon>
        <taxon>Pseudomonadati</taxon>
        <taxon>Pseudomonadota</taxon>
        <taxon>Gammaproteobacteria</taxon>
        <taxon>Vibrionales</taxon>
        <taxon>Vibrionaceae</taxon>
        <taxon>Vibrio</taxon>
    </lineage>
</organism>
<name>A0A1Y6IR47_9VIBR</name>
<gene>
    <name evidence="1" type="ORF">VIM7927_01356</name>
</gene>
<dbReference type="PIRSF" id="PIRSF020565">
    <property type="entry name" value="3Ho_Ac_ACP_DH_prd"/>
    <property type="match status" value="1"/>
</dbReference>
<dbReference type="InterPro" id="IPR016776">
    <property type="entry name" value="ApeP-like_dehydratase"/>
</dbReference>
<protein>
    <submittedName>
        <fullName evidence="1">(3R)-hydroxymyristoyl-ACP dehydratase</fullName>
    </submittedName>
</protein>
<proteinExistence type="predicted"/>
<sequence>MSVWFLVKCMSNIPAIEQLIPHDSPMIFIDHAIDIQDESVHCQVTIGENNPFFDTISGTLPAYVGLEFMAQTIAAWSGFRALQSGEKPSIGFLLGSRRYQASCDTFAQGQLLDIYAQKVMEDHAMGMAVFSAQIENRGEQLAQCQLNVYLPSTATLQQMKLRSQR</sequence>
<dbReference type="Proteomes" id="UP000196125">
    <property type="component" value="Unassembled WGS sequence"/>
</dbReference>
<dbReference type="Gene3D" id="3.10.129.10">
    <property type="entry name" value="Hotdog Thioesterase"/>
    <property type="match status" value="1"/>
</dbReference>
<evidence type="ECO:0000313" key="1">
    <source>
        <dbReference type="EMBL" id="SMS00115.1"/>
    </source>
</evidence>
<accession>A0A1Y6IR47</accession>
<dbReference type="SUPFAM" id="SSF54637">
    <property type="entry name" value="Thioesterase/thiol ester dehydrase-isomerase"/>
    <property type="match status" value="1"/>
</dbReference>
<reference evidence="1 2" key="1">
    <citation type="submission" date="2017-05" db="EMBL/GenBank/DDBJ databases">
        <authorList>
            <person name="Song R."/>
            <person name="Chenine A.L."/>
            <person name="Ruprecht R.M."/>
        </authorList>
    </citation>
    <scope>NUCLEOTIDE SEQUENCE [LARGE SCALE GENOMIC DNA]</scope>
    <source>
        <strain evidence="1 2">CECT 7927</strain>
    </source>
</reference>
<evidence type="ECO:0000313" key="2">
    <source>
        <dbReference type="Proteomes" id="UP000196125"/>
    </source>
</evidence>
<dbReference type="AlphaFoldDB" id="A0A1Y6IR47"/>
<dbReference type="CDD" id="cd01289">
    <property type="entry name" value="FabA_like"/>
    <property type="match status" value="1"/>
</dbReference>
<dbReference type="Pfam" id="PF22817">
    <property type="entry name" value="ApeP-like"/>
    <property type="match status" value="1"/>
</dbReference>
<dbReference type="EMBL" id="FXXI01000002">
    <property type="protein sequence ID" value="SMS00115.1"/>
    <property type="molecule type" value="Genomic_DNA"/>
</dbReference>